<proteinExistence type="inferred from homology"/>
<comment type="function">
    <text evidence="6">Gustatory receptor which mediates acceptance or avoidance behavior, depending on its substrates.</text>
</comment>
<keyword evidence="4 6" id="KW-1133">Transmembrane helix</keyword>
<comment type="subcellular location">
    <subcellularLocation>
        <location evidence="1 6">Cell membrane</location>
        <topology evidence="1 6">Multi-pass membrane protein</topology>
    </subcellularLocation>
</comment>
<dbReference type="GO" id="GO:0050909">
    <property type="term" value="P:sensory perception of taste"/>
    <property type="evidence" value="ECO:0007669"/>
    <property type="project" value="InterPro"/>
</dbReference>
<evidence type="ECO:0000256" key="4">
    <source>
        <dbReference type="ARBA" id="ARBA00022989"/>
    </source>
</evidence>
<dbReference type="GeneID" id="108076675"/>
<feature type="transmembrane region" description="Helical" evidence="6">
    <location>
        <begin position="87"/>
        <end position="110"/>
    </location>
</feature>
<evidence type="ECO:0000256" key="5">
    <source>
        <dbReference type="ARBA" id="ARBA00023136"/>
    </source>
</evidence>
<keyword evidence="3 6" id="KW-0812">Transmembrane</keyword>
<evidence type="ECO:0000256" key="1">
    <source>
        <dbReference type="ARBA" id="ARBA00004651"/>
    </source>
</evidence>
<keyword evidence="2 6" id="KW-1003">Cell membrane</keyword>
<reference evidence="7" key="1">
    <citation type="submission" date="2025-05" db="UniProtKB">
        <authorList>
            <consortium name="RefSeq"/>
        </authorList>
    </citation>
    <scope>NUCLEOTIDE SEQUENCE [LARGE SCALE GENOMIC DNA]</scope>
    <source>
        <strain evidence="7">14028-0561.14</strain>
    </source>
</reference>
<feature type="transmembrane region" description="Helical" evidence="6">
    <location>
        <begin position="242"/>
        <end position="261"/>
    </location>
</feature>
<evidence type="ECO:0000256" key="3">
    <source>
        <dbReference type="ARBA" id="ARBA00022692"/>
    </source>
</evidence>
<feature type="transmembrane region" description="Helical" evidence="6">
    <location>
        <begin position="172"/>
        <end position="196"/>
    </location>
</feature>
<protein>
    <recommendedName>
        <fullName evidence="6">Gustatory receptor</fullName>
    </recommendedName>
</protein>
<feature type="transmembrane region" description="Helical" evidence="6">
    <location>
        <begin position="145"/>
        <end position="166"/>
    </location>
</feature>
<organism evidence="7 8">
    <name type="scientific">Drosophila kikkawai</name>
    <name type="common">Fruit fly</name>
    <dbReference type="NCBI Taxonomy" id="30033"/>
    <lineage>
        <taxon>Eukaryota</taxon>
        <taxon>Metazoa</taxon>
        <taxon>Ecdysozoa</taxon>
        <taxon>Arthropoda</taxon>
        <taxon>Hexapoda</taxon>
        <taxon>Insecta</taxon>
        <taxon>Pterygota</taxon>
        <taxon>Neoptera</taxon>
        <taxon>Endopterygota</taxon>
        <taxon>Diptera</taxon>
        <taxon>Brachycera</taxon>
        <taxon>Muscomorpha</taxon>
        <taxon>Ephydroidea</taxon>
        <taxon>Drosophilidae</taxon>
        <taxon>Drosophila</taxon>
        <taxon>Sophophora</taxon>
    </lineage>
</organism>
<dbReference type="GO" id="GO:0007165">
    <property type="term" value="P:signal transduction"/>
    <property type="evidence" value="ECO:0007669"/>
    <property type="project" value="UniProtKB-KW"/>
</dbReference>
<dbReference type="InterPro" id="IPR013604">
    <property type="entry name" value="7TM_chemorcpt"/>
</dbReference>
<keyword evidence="6 8" id="KW-0675">Receptor</keyword>
<gene>
    <name evidence="8" type="primary">Gr57a</name>
</gene>
<dbReference type="Pfam" id="PF08395">
    <property type="entry name" value="7tm_7"/>
    <property type="match status" value="1"/>
</dbReference>
<accession>A0A6P4IQI3</accession>
<evidence type="ECO:0000313" key="7">
    <source>
        <dbReference type="Proteomes" id="UP001652661"/>
    </source>
</evidence>
<feature type="transmembrane region" description="Helical" evidence="6">
    <location>
        <begin position="304"/>
        <end position="325"/>
    </location>
</feature>
<dbReference type="GO" id="GO:0005886">
    <property type="term" value="C:plasma membrane"/>
    <property type="evidence" value="ECO:0007669"/>
    <property type="project" value="UniProtKB-SubCell"/>
</dbReference>
<keyword evidence="5 6" id="KW-0472">Membrane</keyword>
<name>A0A6P4IQI3_DROKI</name>
<keyword evidence="6" id="KW-0807">Transducer</keyword>
<sequence>MAVLYFFREPETVYDCASFICGLQFMMGCSGFSGRGSQFRISRWRRIYSLVVTVLTLLGLFGSLSVLLAADDVQEQLKHADKLVLSIAVQELALSTLVFVATVASLQLAARRHLGIYKRLAALDLKLMRDFGANLNYRKMLKKNIVILALVSVLYLVAINSAAIQVGSSHRVLFLISVFCYAIVTGGPHFTGYVHMNLAELLGIRFRLLQQLLHPEFLEWRFPQKQLREVRIRQMVVMVQELLYLVQEINAVYALSLWSAIAHDLAMTTSELYILFGMSVGIGGGGADQQEEEEEEEQGINYRMLGYVALCMATPLYKLLIAPFYCDRTIREAQRCLRLVEQLDNWFPKIASLRPLVESLMCWRRQARIQFTSGLDVVLNRRVIALFTSILVNYLLILIQFAMTQKMGEQIEQQKVALQDWIGY</sequence>
<dbReference type="Proteomes" id="UP001652661">
    <property type="component" value="Chromosome 2R"/>
</dbReference>
<evidence type="ECO:0000256" key="2">
    <source>
        <dbReference type="ARBA" id="ARBA00022475"/>
    </source>
</evidence>
<feature type="transmembrane region" description="Helical" evidence="6">
    <location>
        <begin position="47"/>
        <end position="67"/>
    </location>
</feature>
<keyword evidence="7" id="KW-1185">Reference proteome</keyword>
<feature type="transmembrane region" description="Helical" evidence="6">
    <location>
        <begin position="383"/>
        <end position="403"/>
    </location>
</feature>
<reference evidence="8" key="2">
    <citation type="submission" date="2025-08" db="UniProtKB">
        <authorList>
            <consortium name="RefSeq"/>
        </authorList>
    </citation>
    <scope>IDENTIFICATION</scope>
    <source>
        <strain evidence="8">14028-0561.14</strain>
        <tissue evidence="8">Whole fly</tissue>
    </source>
</reference>
<dbReference type="OrthoDB" id="8006662at2759"/>
<comment type="similarity">
    <text evidence="6">Belongs to the insect chemoreceptor superfamily. Gustatory receptor (GR) family.</text>
</comment>
<evidence type="ECO:0000313" key="8">
    <source>
        <dbReference type="RefSeq" id="XP_017025096.2"/>
    </source>
</evidence>
<evidence type="ECO:0000256" key="6">
    <source>
        <dbReference type="RuleBase" id="RU363108"/>
    </source>
</evidence>
<dbReference type="RefSeq" id="XP_017025096.2">
    <property type="nucleotide sequence ID" value="XM_017169607.2"/>
</dbReference>